<dbReference type="Proteomes" id="UP000242791">
    <property type="component" value="Unassembled WGS sequence"/>
</dbReference>
<name>A0A1J9R8G0_9EURO</name>
<dbReference type="AlphaFoldDB" id="A0A1J9R8G0"/>
<protein>
    <submittedName>
        <fullName evidence="2">Uncharacterized protein</fullName>
    </submittedName>
</protein>
<evidence type="ECO:0000313" key="3">
    <source>
        <dbReference type="Proteomes" id="UP000242791"/>
    </source>
</evidence>
<sequence length="245" mass="27591">MSTVEEQTGVMSQSQAPALQYEDQHEIASEEENTEEGHEGDEPGLPPAPQTLDRSVRRDLDRVNIRGLRGLLFRSELICDVHSLASRATSKQETTRNSHATICASSTSSENLTSQNVSDVFSNDTSCQSESLYVVDNTDLDEESLVWAGSECRPGKNKIRTRNSALLQDVKMICAARLYSGYQISAAQWTPWPEEKQSELSDLIKSVWKSRREDLIKKSRNLHAMEEEQDTPTKHPRYSGWLGFE</sequence>
<feature type="compositionally biased region" description="Polar residues" evidence="1">
    <location>
        <begin position="1"/>
        <end position="17"/>
    </location>
</feature>
<keyword evidence="3" id="KW-1185">Reference proteome</keyword>
<proteinExistence type="predicted"/>
<feature type="region of interest" description="Disordered" evidence="1">
    <location>
        <begin position="222"/>
        <end position="245"/>
    </location>
</feature>
<dbReference type="VEuPathDB" id="FungiDB:ACJ73_03857"/>
<evidence type="ECO:0000256" key="1">
    <source>
        <dbReference type="SAM" id="MobiDB-lite"/>
    </source>
</evidence>
<accession>A0A1J9R8G0</accession>
<gene>
    <name evidence="2" type="ORF">ACJ73_03857</name>
</gene>
<comment type="caution">
    <text evidence="2">The sequence shown here is derived from an EMBL/GenBank/DDBJ whole genome shotgun (WGS) entry which is preliminary data.</text>
</comment>
<organism evidence="2 3">
    <name type="scientific">Blastomyces percursus</name>
    <dbReference type="NCBI Taxonomy" id="1658174"/>
    <lineage>
        <taxon>Eukaryota</taxon>
        <taxon>Fungi</taxon>
        <taxon>Dikarya</taxon>
        <taxon>Ascomycota</taxon>
        <taxon>Pezizomycotina</taxon>
        <taxon>Eurotiomycetes</taxon>
        <taxon>Eurotiomycetidae</taxon>
        <taxon>Onygenales</taxon>
        <taxon>Ajellomycetaceae</taxon>
        <taxon>Blastomyces</taxon>
    </lineage>
</organism>
<reference evidence="2 3" key="1">
    <citation type="submission" date="2015-08" db="EMBL/GenBank/DDBJ databases">
        <title>Emmonsia species relationships and genome sequence.</title>
        <authorList>
            <person name="Cuomo C.A."/>
            <person name="Schwartz I.S."/>
            <person name="Kenyon C."/>
            <person name="De Hoog G.S."/>
            <person name="Govender N.P."/>
            <person name="Botha A."/>
            <person name="Moreno L."/>
            <person name="De Vries M."/>
            <person name="Munoz J.F."/>
            <person name="Stielow J.B."/>
        </authorList>
    </citation>
    <scope>NUCLEOTIDE SEQUENCE [LARGE SCALE GENOMIC DNA]</scope>
    <source>
        <strain evidence="2 3">EI222</strain>
    </source>
</reference>
<feature type="region of interest" description="Disordered" evidence="1">
    <location>
        <begin position="1"/>
        <end position="56"/>
    </location>
</feature>
<evidence type="ECO:0000313" key="2">
    <source>
        <dbReference type="EMBL" id="OJD24783.1"/>
    </source>
</evidence>
<dbReference type="EMBL" id="LGTZ01000490">
    <property type="protein sequence ID" value="OJD24783.1"/>
    <property type="molecule type" value="Genomic_DNA"/>
</dbReference>